<feature type="compositionally biased region" description="Low complexity" evidence="1">
    <location>
        <begin position="128"/>
        <end position="139"/>
    </location>
</feature>
<keyword evidence="3" id="KW-1185">Reference proteome</keyword>
<reference evidence="2 3" key="1">
    <citation type="submission" date="2019-03" db="EMBL/GenBank/DDBJ databases">
        <title>First draft genome of Liparis tanakae, snailfish: a comprehensive survey of snailfish specific genes.</title>
        <authorList>
            <person name="Kim W."/>
            <person name="Song I."/>
            <person name="Jeong J.-H."/>
            <person name="Kim D."/>
            <person name="Kim S."/>
            <person name="Ryu S."/>
            <person name="Song J.Y."/>
            <person name="Lee S.K."/>
        </authorList>
    </citation>
    <scope>NUCLEOTIDE SEQUENCE [LARGE SCALE GENOMIC DNA]</scope>
    <source>
        <tissue evidence="2">Muscle</tissue>
    </source>
</reference>
<gene>
    <name evidence="2" type="ORF">EYF80_047429</name>
</gene>
<feature type="region of interest" description="Disordered" evidence="1">
    <location>
        <begin position="32"/>
        <end position="73"/>
    </location>
</feature>
<proteinExistence type="predicted"/>
<sequence length="148" mass="16037">MLVFPSQPRPPRRLIYKGLNAELRLGRLSGGMIGVETPRPSEGLPPPPPDPKEKGKGSRACRTSRGPAGLRVGLRPARRSAPRLVRRVESSLLLPHRVARTREKEMMTERQVWPTPNNRASSGAMSFPATRYTPATAAPEGGGGERGG</sequence>
<dbReference type="AlphaFoldDB" id="A0A4Z2FME1"/>
<evidence type="ECO:0000313" key="3">
    <source>
        <dbReference type="Proteomes" id="UP000314294"/>
    </source>
</evidence>
<name>A0A4Z2FME1_9TELE</name>
<feature type="region of interest" description="Disordered" evidence="1">
    <location>
        <begin position="100"/>
        <end position="148"/>
    </location>
</feature>
<evidence type="ECO:0000313" key="2">
    <source>
        <dbReference type="EMBL" id="TNN42416.1"/>
    </source>
</evidence>
<dbReference type="Proteomes" id="UP000314294">
    <property type="component" value="Unassembled WGS sequence"/>
</dbReference>
<feature type="compositionally biased region" description="Polar residues" evidence="1">
    <location>
        <begin position="114"/>
        <end position="124"/>
    </location>
</feature>
<comment type="caution">
    <text evidence="2">The sequence shown here is derived from an EMBL/GenBank/DDBJ whole genome shotgun (WGS) entry which is preliminary data.</text>
</comment>
<protein>
    <submittedName>
        <fullName evidence="2">Uncharacterized protein</fullName>
    </submittedName>
</protein>
<evidence type="ECO:0000256" key="1">
    <source>
        <dbReference type="SAM" id="MobiDB-lite"/>
    </source>
</evidence>
<dbReference type="EMBL" id="SRLO01001038">
    <property type="protein sequence ID" value="TNN42416.1"/>
    <property type="molecule type" value="Genomic_DNA"/>
</dbReference>
<organism evidence="2 3">
    <name type="scientific">Liparis tanakae</name>
    <name type="common">Tanaka's snailfish</name>
    <dbReference type="NCBI Taxonomy" id="230148"/>
    <lineage>
        <taxon>Eukaryota</taxon>
        <taxon>Metazoa</taxon>
        <taxon>Chordata</taxon>
        <taxon>Craniata</taxon>
        <taxon>Vertebrata</taxon>
        <taxon>Euteleostomi</taxon>
        <taxon>Actinopterygii</taxon>
        <taxon>Neopterygii</taxon>
        <taxon>Teleostei</taxon>
        <taxon>Neoteleostei</taxon>
        <taxon>Acanthomorphata</taxon>
        <taxon>Eupercaria</taxon>
        <taxon>Perciformes</taxon>
        <taxon>Cottioidei</taxon>
        <taxon>Cottales</taxon>
        <taxon>Liparidae</taxon>
        <taxon>Liparis</taxon>
    </lineage>
</organism>
<accession>A0A4Z2FME1</accession>